<dbReference type="PANTHER" id="PTHR34580">
    <property type="match status" value="1"/>
</dbReference>
<dbReference type="InterPro" id="IPR026881">
    <property type="entry name" value="WYL_dom"/>
</dbReference>
<accession>A0ABU9KXC0</accession>
<dbReference type="InterPro" id="IPR051534">
    <property type="entry name" value="CBASS_pafABC_assoc_protein"/>
</dbReference>
<feature type="domain" description="WYL" evidence="1">
    <location>
        <begin position="123"/>
        <end position="189"/>
    </location>
</feature>
<dbReference type="PANTHER" id="PTHR34580:SF9">
    <property type="entry name" value="SLL5097 PROTEIN"/>
    <property type="match status" value="1"/>
</dbReference>
<dbReference type="Proteomes" id="UP001474120">
    <property type="component" value="Unassembled WGS sequence"/>
</dbReference>
<evidence type="ECO:0000313" key="4">
    <source>
        <dbReference type="Proteomes" id="UP001474120"/>
    </source>
</evidence>
<dbReference type="InterPro" id="IPR057727">
    <property type="entry name" value="WCX_dom"/>
</dbReference>
<proteinExistence type="predicted"/>
<organism evidence="3 4">
    <name type="scientific">Lutimonas vermicola</name>
    <dbReference type="NCBI Taxonomy" id="414288"/>
    <lineage>
        <taxon>Bacteria</taxon>
        <taxon>Pseudomonadati</taxon>
        <taxon>Bacteroidota</taxon>
        <taxon>Flavobacteriia</taxon>
        <taxon>Flavobacteriales</taxon>
        <taxon>Flavobacteriaceae</taxon>
        <taxon>Lutimonas</taxon>
    </lineage>
</organism>
<sequence length="303" mass="35925">MSKYLQFRRYQFIIEKLKSKAFTSFEEINETLDQHDIRITKRTLQRDLQTIRNEFLIEIPYDRKHNGYYIDYEESLLEDIESFVHFLEIVNTADLLVNNLEEGKNNLRHISFDSIGNLRGIHILKPVLQAIRDQSVITFDHLSYQTGDITRYSIKPYGLRESLNRWYVVGIAHGEDDFWKFGIDRIKNLNITTETFVRDPNKDPHKIFEQVIGVEISDKELQPVILSFDPQQGKYIKSLKLHRSQKILLDNKEEVRIEIKVKPNFELIQNILMHGSLVTVLEPEWLVTKIKRILHSALRKYNE</sequence>
<dbReference type="Pfam" id="PF25583">
    <property type="entry name" value="WCX"/>
    <property type="match status" value="1"/>
</dbReference>
<dbReference type="RefSeq" id="WP_342158486.1">
    <property type="nucleotide sequence ID" value="NZ_JBCDNA010000001.1"/>
</dbReference>
<evidence type="ECO:0000259" key="2">
    <source>
        <dbReference type="Pfam" id="PF25583"/>
    </source>
</evidence>
<dbReference type="EMBL" id="JBCDNA010000001">
    <property type="protein sequence ID" value="MEL4454833.1"/>
    <property type="molecule type" value="Genomic_DNA"/>
</dbReference>
<evidence type="ECO:0000259" key="1">
    <source>
        <dbReference type="Pfam" id="PF13280"/>
    </source>
</evidence>
<dbReference type="PROSITE" id="PS52050">
    <property type="entry name" value="WYL"/>
    <property type="match status" value="1"/>
</dbReference>
<keyword evidence="4" id="KW-1185">Reference proteome</keyword>
<gene>
    <name evidence="3" type="ORF">AABB81_02930</name>
</gene>
<comment type="caution">
    <text evidence="3">The sequence shown here is derived from an EMBL/GenBank/DDBJ whole genome shotgun (WGS) entry which is preliminary data.</text>
</comment>
<dbReference type="SUPFAM" id="SSF46785">
    <property type="entry name" value="Winged helix' DNA-binding domain"/>
    <property type="match status" value="1"/>
</dbReference>
<protein>
    <submittedName>
        <fullName evidence="3">WYL domain-containing protein</fullName>
    </submittedName>
</protein>
<name>A0ABU9KXC0_9FLAO</name>
<reference evidence="3 4" key="1">
    <citation type="submission" date="2024-04" db="EMBL/GenBank/DDBJ databases">
        <title>whole genome sequencing of Lutimonas vermicola strain IMCC1616.</title>
        <authorList>
            <person name="Bae S.S."/>
        </authorList>
    </citation>
    <scope>NUCLEOTIDE SEQUENCE [LARGE SCALE GENOMIC DNA]</scope>
    <source>
        <strain evidence="3 4">IMCC1616</strain>
    </source>
</reference>
<dbReference type="Pfam" id="PF13280">
    <property type="entry name" value="WYL"/>
    <property type="match status" value="1"/>
</dbReference>
<dbReference type="InterPro" id="IPR036390">
    <property type="entry name" value="WH_DNA-bd_sf"/>
</dbReference>
<feature type="domain" description="WCX" evidence="2">
    <location>
        <begin position="222"/>
        <end position="298"/>
    </location>
</feature>
<evidence type="ECO:0000313" key="3">
    <source>
        <dbReference type="EMBL" id="MEL4454833.1"/>
    </source>
</evidence>